<keyword evidence="10" id="KW-0675">Receptor</keyword>
<keyword evidence="4 12" id="KW-0732">Signal</keyword>
<name>A0ABC8R724_9AQUA</name>
<evidence type="ECO:0000256" key="11">
    <source>
        <dbReference type="ARBA" id="ARBA00023180"/>
    </source>
</evidence>
<evidence type="ECO:0000256" key="12">
    <source>
        <dbReference type="SAM" id="SignalP"/>
    </source>
</evidence>
<dbReference type="InterPro" id="IPR032675">
    <property type="entry name" value="LRR_dom_sf"/>
</dbReference>
<keyword evidence="11" id="KW-0325">Glycoprotein</keyword>
<comment type="subcellular location">
    <subcellularLocation>
        <location evidence="1">Membrane</location>
        <topology evidence="1">Single-pass type I membrane protein</topology>
    </subcellularLocation>
</comment>
<evidence type="ECO:0000256" key="7">
    <source>
        <dbReference type="ARBA" id="ARBA00022840"/>
    </source>
</evidence>
<dbReference type="InterPro" id="IPR053211">
    <property type="entry name" value="DNA_repair-toleration"/>
</dbReference>
<feature type="signal peptide" evidence="12">
    <location>
        <begin position="1"/>
        <end position="28"/>
    </location>
</feature>
<dbReference type="AlphaFoldDB" id="A0ABC8R724"/>
<dbReference type="Pfam" id="PF00560">
    <property type="entry name" value="LRR_1"/>
    <property type="match status" value="2"/>
</dbReference>
<feature type="domain" description="Leucine-rich repeat-containing N-terminal plant-type" evidence="13">
    <location>
        <begin position="30"/>
        <end position="69"/>
    </location>
</feature>
<evidence type="ECO:0000256" key="10">
    <source>
        <dbReference type="ARBA" id="ARBA00023170"/>
    </source>
</evidence>
<dbReference type="EMBL" id="CAUOFW020001058">
    <property type="protein sequence ID" value="CAK9140588.1"/>
    <property type="molecule type" value="Genomic_DNA"/>
</dbReference>
<dbReference type="Pfam" id="PF08263">
    <property type="entry name" value="LRRNT_2"/>
    <property type="match status" value="1"/>
</dbReference>
<evidence type="ECO:0000313" key="14">
    <source>
        <dbReference type="EMBL" id="CAK9140588.1"/>
    </source>
</evidence>
<comment type="caution">
    <text evidence="14">The sequence shown here is derived from an EMBL/GenBank/DDBJ whole genome shotgun (WGS) entry which is preliminary data.</text>
</comment>
<keyword evidence="15" id="KW-1185">Reference proteome</keyword>
<accession>A0ABC8R724</accession>
<keyword evidence="5" id="KW-0677">Repeat</keyword>
<dbReference type="GO" id="GO:0016020">
    <property type="term" value="C:membrane"/>
    <property type="evidence" value="ECO:0007669"/>
    <property type="project" value="UniProtKB-SubCell"/>
</dbReference>
<evidence type="ECO:0000256" key="1">
    <source>
        <dbReference type="ARBA" id="ARBA00004479"/>
    </source>
</evidence>
<evidence type="ECO:0000256" key="4">
    <source>
        <dbReference type="ARBA" id="ARBA00022729"/>
    </source>
</evidence>
<keyword evidence="8" id="KW-1133">Transmembrane helix</keyword>
<dbReference type="Gene3D" id="3.80.10.10">
    <property type="entry name" value="Ribonuclease Inhibitor"/>
    <property type="match status" value="1"/>
</dbReference>
<dbReference type="PANTHER" id="PTHR48060">
    <property type="entry name" value="DNA DAMAGE-REPAIR/TOLERATION PROTEIN DRT100"/>
    <property type="match status" value="1"/>
</dbReference>
<keyword evidence="9" id="KW-0472">Membrane</keyword>
<proteinExistence type="predicted"/>
<protein>
    <recommendedName>
        <fullName evidence="13">Leucine-rich repeat-containing N-terminal plant-type domain-containing protein</fullName>
    </recommendedName>
</protein>
<dbReference type="FunFam" id="3.80.10.10:FF:000101">
    <property type="entry name" value="LRR receptor-like serine/threonine-protein kinase ERECTA"/>
    <property type="match status" value="1"/>
</dbReference>
<keyword evidence="2" id="KW-0433">Leucine-rich repeat</keyword>
<evidence type="ECO:0000256" key="8">
    <source>
        <dbReference type="ARBA" id="ARBA00022989"/>
    </source>
</evidence>
<dbReference type="Proteomes" id="UP001642360">
    <property type="component" value="Unassembled WGS sequence"/>
</dbReference>
<dbReference type="InterPro" id="IPR013210">
    <property type="entry name" value="LRR_N_plant-typ"/>
</dbReference>
<gene>
    <name evidence="14" type="ORF">ILEXP_LOCUS8090</name>
</gene>
<evidence type="ECO:0000313" key="15">
    <source>
        <dbReference type="Proteomes" id="UP001642360"/>
    </source>
</evidence>
<organism evidence="14 15">
    <name type="scientific">Ilex paraguariensis</name>
    <name type="common">yerba mate</name>
    <dbReference type="NCBI Taxonomy" id="185542"/>
    <lineage>
        <taxon>Eukaryota</taxon>
        <taxon>Viridiplantae</taxon>
        <taxon>Streptophyta</taxon>
        <taxon>Embryophyta</taxon>
        <taxon>Tracheophyta</taxon>
        <taxon>Spermatophyta</taxon>
        <taxon>Magnoliopsida</taxon>
        <taxon>eudicotyledons</taxon>
        <taxon>Gunneridae</taxon>
        <taxon>Pentapetalae</taxon>
        <taxon>asterids</taxon>
        <taxon>campanulids</taxon>
        <taxon>Aquifoliales</taxon>
        <taxon>Aquifoliaceae</taxon>
        <taxon>Ilex</taxon>
    </lineage>
</organism>
<dbReference type="GO" id="GO:0005524">
    <property type="term" value="F:ATP binding"/>
    <property type="evidence" value="ECO:0007669"/>
    <property type="project" value="UniProtKB-KW"/>
</dbReference>
<reference evidence="14 15" key="1">
    <citation type="submission" date="2024-02" db="EMBL/GenBank/DDBJ databases">
        <authorList>
            <person name="Vignale AGUSTIN F."/>
            <person name="Sosa J E."/>
            <person name="Modenutti C."/>
        </authorList>
    </citation>
    <scope>NUCLEOTIDE SEQUENCE [LARGE SCALE GENOMIC DNA]</scope>
</reference>
<dbReference type="InterPro" id="IPR001611">
    <property type="entry name" value="Leu-rich_rpt"/>
</dbReference>
<evidence type="ECO:0000256" key="2">
    <source>
        <dbReference type="ARBA" id="ARBA00022614"/>
    </source>
</evidence>
<feature type="chain" id="PRO_5044810018" description="Leucine-rich repeat-containing N-terminal plant-type domain-containing protein" evidence="12">
    <location>
        <begin position="29"/>
        <end position="174"/>
    </location>
</feature>
<keyword evidence="6" id="KW-0547">Nucleotide-binding</keyword>
<dbReference type="PANTHER" id="PTHR48060:SF21">
    <property type="entry name" value="L DOMAIN-LIKE PROTEIN"/>
    <property type="match status" value="1"/>
</dbReference>
<evidence type="ECO:0000259" key="13">
    <source>
        <dbReference type="Pfam" id="PF08263"/>
    </source>
</evidence>
<evidence type="ECO:0000256" key="3">
    <source>
        <dbReference type="ARBA" id="ARBA00022692"/>
    </source>
</evidence>
<keyword evidence="7" id="KW-0067">ATP-binding</keyword>
<evidence type="ECO:0000256" key="9">
    <source>
        <dbReference type="ARBA" id="ARBA00023136"/>
    </source>
</evidence>
<keyword evidence="3" id="KW-0812">Transmembrane</keyword>
<evidence type="ECO:0000256" key="5">
    <source>
        <dbReference type="ARBA" id="ARBA00022737"/>
    </source>
</evidence>
<dbReference type="SUPFAM" id="SSF52058">
    <property type="entry name" value="L domain-like"/>
    <property type="match status" value="1"/>
</dbReference>
<sequence length="174" mass="18914">MGSFLMNFQGPLLSYIILLYIVVNKARALSPDGQALVSFRTTILSSDGVLLQWRPEDPDPCGWKGVKCDPKSKRVTSLSLPNHKLSGSISSDVGKLEHLRFLALHDNSFYGTVPSALGNCTELKSLSLPNHKLSGSISSDVGKLEHLRFLALHDNSFYGTVPSALGNCTELKSL</sequence>
<evidence type="ECO:0000256" key="6">
    <source>
        <dbReference type="ARBA" id="ARBA00022741"/>
    </source>
</evidence>